<dbReference type="Proteomes" id="UP001217089">
    <property type="component" value="Unassembled WGS sequence"/>
</dbReference>
<comment type="caution">
    <text evidence="2">The sequence shown here is derived from an EMBL/GenBank/DDBJ whole genome shotgun (WGS) entry which is preliminary data.</text>
</comment>
<feature type="compositionally biased region" description="Basic and acidic residues" evidence="1">
    <location>
        <begin position="73"/>
        <end position="82"/>
    </location>
</feature>
<name>A0ABQ9E7G9_TEGGR</name>
<evidence type="ECO:0000256" key="1">
    <source>
        <dbReference type="SAM" id="MobiDB-lite"/>
    </source>
</evidence>
<accession>A0ABQ9E7G9</accession>
<gene>
    <name evidence="2" type="ORF">KUTeg_020087</name>
</gene>
<evidence type="ECO:0000313" key="2">
    <source>
        <dbReference type="EMBL" id="KAJ8301100.1"/>
    </source>
</evidence>
<protein>
    <submittedName>
        <fullName evidence="2">Uncharacterized protein</fullName>
    </submittedName>
</protein>
<organism evidence="2 3">
    <name type="scientific">Tegillarca granosa</name>
    <name type="common">Malaysian cockle</name>
    <name type="synonym">Anadara granosa</name>
    <dbReference type="NCBI Taxonomy" id="220873"/>
    <lineage>
        <taxon>Eukaryota</taxon>
        <taxon>Metazoa</taxon>
        <taxon>Spiralia</taxon>
        <taxon>Lophotrochozoa</taxon>
        <taxon>Mollusca</taxon>
        <taxon>Bivalvia</taxon>
        <taxon>Autobranchia</taxon>
        <taxon>Pteriomorphia</taxon>
        <taxon>Arcoida</taxon>
        <taxon>Arcoidea</taxon>
        <taxon>Arcidae</taxon>
        <taxon>Tegillarca</taxon>
    </lineage>
</organism>
<feature type="region of interest" description="Disordered" evidence="1">
    <location>
        <begin position="51"/>
        <end position="83"/>
    </location>
</feature>
<reference evidence="2 3" key="1">
    <citation type="submission" date="2022-12" db="EMBL/GenBank/DDBJ databases">
        <title>Chromosome-level genome of Tegillarca granosa.</title>
        <authorList>
            <person name="Kim J."/>
        </authorList>
    </citation>
    <scope>NUCLEOTIDE SEQUENCE [LARGE SCALE GENOMIC DNA]</scope>
    <source>
        <strain evidence="2">Teg-2019</strain>
        <tissue evidence="2">Adductor muscle</tissue>
    </source>
</reference>
<dbReference type="EMBL" id="JARBDR010000918">
    <property type="protein sequence ID" value="KAJ8301100.1"/>
    <property type="molecule type" value="Genomic_DNA"/>
</dbReference>
<sequence length="176" mass="20567">MSQLSACSSISTIPPDLIENQNDEFFEEISEVNDLFFGNVLVTGDTRCEIDTDTHGESDNDSESEGNLEFNVDDARQTDVTEHNLTSQFRRKTCGHNDVNTYKKKHKVKEKERERPRQEYYFRAYGNKYGPLLPGRLPIKSTELSFYHQTSQKKMFIMITLLLQRKFTQERYHGQI</sequence>
<keyword evidence="3" id="KW-1185">Reference proteome</keyword>
<proteinExistence type="predicted"/>
<evidence type="ECO:0000313" key="3">
    <source>
        <dbReference type="Proteomes" id="UP001217089"/>
    </source>
</evidence>